<keyword evidence="3" id="KW-1185">Reference proteome</keyword>
<comment type="caution">
    <text evidence="2">The sequence shown here is derived from an EMBL/GenBank/DDBJ whole genome shotgun (WGS) entry which is preliminary data.</text>
</comment>
<gene>
    <name evidence="2" type="ORF">M406DRAFT_71132</name>
</gene>
<dbReference type="RefSeq" id="XP_040775281.1">
    <property type="nucleotide sequence ID" value="XM_040925396.1"/>
</dbReference>
<protein>
    <submittedName>
        <fullName evidence="2">Uncharacterized protein</fullName>
    </submittedName>
</protein>
<dbReference type="GeneID" id="63842525"/>
<evidence type="ECO:0000313" key="2">
    <source>
        <dbReference type="EMBL" id="KAF3764320.1"/>
    </source>
</evidence>
<accession>A0A9P4Y0V2</accession>
<dbReference type="AlphaFoldDB" id="A0A9P4Y0V2"/>
<evidence type="ECO:0000313" key="3">
    <source>
        <dbReference type="Proteomes" id="UP000803844"/>
    </source>
</evidence>
<evidence type="ECO:0000256" key="1">
    <source>
        <dbReference type="SAM" id="MobiDB-lite"/>
    </source>
</evidence>
<name>A0A9P4Y0V2_CRYP1</name>
<dbReference type="Proteomes" id="UP000803844">
    <property type="component" value="Unassembled WGS sequence"/>
</dbReference>
<feature type="region of interest" description="Disordered" evidence="1">
    <location>
        <begin position="77"/>
        <end position="102"/>
    </location>
</feature>
<sequence>MASRLSFCATPTRIALAPLSRRAHPCLAKAKAAAKADAKAAALERARQAEERWIEKLKAEHGGGWKAIFDESQARKERNAEAIRAGHRQAKLAKQQQQQQQS</sequence>
<organism evidence="2 3">
    <name type="scientific">Cryphonectria parasitica (strain ATCC 38755 / EP155)</name>
    <dbReference type="NCBI Taxonomy" id="660469"/>
    <lineage>
        <taxon>Eukaryota</taxon>
        <taxon>Fungi</taxon>
        <taxon>Dikarya</taxon>
        <taxon>Ascomycota</taxon>
        <taxon>Pezizomycotina</taxon>
        <taxon>Sordariomycetes</taxon>
        <taxon>Sordariomycetidae</taxon>
        <taxon>Diaporthales</taxon>
        <taxon>Cryphonectriaceae</taxon>
        <taxon>Cryphonectria-Endothia species complex</taxon>
        <taxon>Cryphonectria</taxon>
    </lineage>
</organism>
<reference evidence="2" key="1">
    <citation type="journal article" date="2020" name="Phytopathology">
        <title>Genome sequence of the chestnut blight fungus Cryphonectria parasitica EP155: A fundamental resource for an archetypical invasive plant pathogen.</title>
        <authorList>
            <person name="Crouch J.A."/>
            <person name="Dawe A."/>
            <person name="Aerts A."/>
            <person name="Barry K."/>
            <person name="Churchill A.C.L."/>
            <person name="Grimwood J."/>
            <person name="Hillman B."/>
            <person name="Milgroom M.G."/>
            <person name="Pangilinan J."/>
            <person name="Smith M."/>
            <person name="Salamov A."/>
            <person name="Schmutz J."/>
            <person name="Yadav J."/>
            <person name="Grigoriev I.V."/>
            <person name="Nuss D."/>
        </authorList>
    </citation>
    <scope>NUCLEOTIDE SEQUENCE</scope>
    <source>
        <strain evidence="2">EP155</strain>
    </source>
</reference>
<proteinExistence type="predicted"/>
<dbReference type="EMBL" id="MU032348">
    <property type="protein sequence ID" value="KAF3764320.1"/>
    <property type="molecule type" value="Genomic_DNA"/>
</dbReference>